<dbReference type="AlphaFoldDB" id="A0A8S1TKB8"/>
<evidence type="ECO:0000313" key="1">
    <source>
        <dbReference type="EMBL" id="CAD8152184.1"/>
    </source>
</evidence>
<evidence type="ECO:0000313" key="2">
    <source>
        <dbReference type="Proteomes" id="UP000683925"/>
    </source>
</evidence>
<gene>
    <name evidence="1" type="ORF">POCTA_138.1.T0260121</name>
</gene>
<proteinExistence type="predicted"/>
<dbReference type="EMBL" id="CAJJDP010000026">
    <property type="protein sequence ID" value="CAD8152184.1"/>
    <property type="molecule type" value="Genomic_DNA"/>
</dbReference>
<sequence>MSKQQKYREDIQYYNQFKRINILKILISQAIENMFIKDLIFSFSNN</sequence>
<name>A0A8S1TKB8_PAROT</name>
<dbReference type="Proteomes" id="UP000683925">
    <property type="component" value="Unassembled WGS sequence"/>
</dbReference>
<comment type="caution">
    <text evidence="1">The sequence shown here is derived from an EMBL/GenBank/DDBJ whole genome shotgun (WGS) entry which is preliminary data.</text>
</comment>
<protein>
    <submittedName>
        <fullName evidence="1">Uncharacterized protein</fullName>
    </submittedName>
</protein>
<keyword evidence="2" id="KW-1185">Reference proteome</keyword>
<reference evidence="1" key="1">
    <citation type="submission" date="2021-01" db="EMBL/GenBank/DDBJ databases">
        <authorList>
            <consortium name="Genoscope - CEA"/>
            <person name="William W."/>
        </authorList>
    </citation>
    <scope>NUCLEOTIDE SEQUENCE</scope>
</reference>
<accession>A0A8S1TKB8</accession>
<organism evidence="1 2">
    <name type="scientific">Paramecium octaurelia</name>
    <dbReference type="NCBI Taxonomy" id="43137"/>
    <lineage>
        <taxon>Eukaryota</taxon>
        <taxon>Sar</taxon>
        <taxon>Alveolata</taxon>
        <taxon>Ciliophora</taxon>
        <taxon>Intramacronucleata</taxon>
        <taxon>Oligohymenophorea</taxon>
        <taxon>Peniculida</taxon>
        <taxon>Parameciidae</taxon>
        <taxon>Paramecium</taxon>
    </lineage>
</organism>